<dbReference type="PANTHER" id="PTHR34848">
    <property type="match status" value="1"/>
</dbReference>
<evidence type="ECO:0000256" key="14">
    <source>
        <dbReference type="PIRNR" id="PIRNR006135"/>
    </source>
</evidence>
<comment type="pathway">
    <text evidence="6 14">Cofactor biosynthesis; adenosylcobalamin biosynthesis; adenosylcobalamin from cob(II)yrinate a,c-diamide: step 5/7.</text>
</comment>
<evidence type="ECO:0000256" key="9">
    <source>
        <dbReference type="ARBA" id="ARBA00022679"/>
    </source>
</evidence>
<keyword evidence="12 14" id="KW-0067">ATP-binding</keyword>
<name>A0ABR5YAN5_9SPHN</name>
<comment type="function">
    <text evidence="4 14">Catalyzes ATP-dependent phosphorylation of adenosylcobinamide and addition of GMP to adenosylcobinamide phosphate.</text>
</comment>
<dbReference type="RefSeq" id="WP_066692007.1">
    <property type="nucleotide sequence ID" value="NZ_CP117025.1"/>
</dbReference>
<evidence type="ECO:0000256" key="2">
    <source>
        <dbReference type="ARBA" id="ARBA00000711"/>
    </source>
</evidence>
<evidence type="ECO:0000313" key="16">
    <source>
        <dbReference type="Proteomes" id="UP000076609"/>
    </source>
</evidence>
<evidence type="ECO:0000256" key="12">
    <source>
        <dbReference type="ARBA" id="ARBA00022840"/>
    </source>
</evidence>
<keyword evidence="11 14" id="KW-0418">Kinase</keyword>
<comment type="pathway">
    <text evidence="5 14">Cofactor biosynthesis; adenosylcobalamin biosynthesis; adenosylcobalamin from cob(II)yrinate a,c-diamide: step 6/7.</text>
</comment>
<dbReference type="InterPro" id="IPR003203">
    <property type="entry name" value="CobU/CobP"/>
</dbReference>
<dbReference type="GO" id="GO:0016779">
    <property type="term" value="F:nucleotidyltransferase activity"/>
    <property type="evidence" value="ECO:0007669"/>
    <property type="project" value="UniProtKB-KW"/>
</dbReference>
<keyword evidence="16" id="KW-1185">Reference proteome</keyword>
<dbReference type="NCBIfam" id="NF004469">
    <property type="entry name" value="PRK05800.1"/>
    <property type="match status" value="1"/>
</dbReference>
<keyword evidence="10 14" id="KW-0547">Nucleotide-binding</keyword>
<dbReference type="GO" id="GO:0016301">
    <property type="term" value="F:kinase activity"/>
    <property type="evidence" value="ECO:0007669"/>
    <property type="project" value="UniProtKB-KW"/>
</dbReference>
<dbReference type="EC" id="2.7.1.156" evidence="14"/>
<dbReference type="EMBL" id="LQQO01000034">
    <property type="protein sequence ID" value="KZE11499.1"/>
    <property type="molecule type" value="Genomic_DNA"/>
</dbReference>
<evidence type="ECO:0000256" key="5">
    <source>
        <dbReference type="ARBA" id="ARBA00004692"/>
    </source>
</evidence>
<keyword evidence="9 14" id="KW-0808">Transferase</keyword>
<keyword evidence="13 14" id="KW-0342">GTP-binding</keyword>
<evidence type="ECO:0000256" key="13">
    <source>
        <dbReference type="ARBA" id="ARBA00023134"/>
    </source>
</evidence>
<dbReference type="PIRSF" id="PIRSF006135">
    <property type="entry name" value="CobU"/>
    <property type="match status" value="1"/>
</dbReference>
<reference evidence="16" key="1">
    <citation type="submission" date="2016-01" db="EMBL/GenBank/DDBJ databases">
        <title>Draft genome of Chromobacterium sp. F49.</title>
        <authorList>
            <person name="Hong K.W."/>
        </authorList>
    </citation>
    <scope>NUCLEOTIDE SEQUENCE [LARGE SCALE GENOMIC DNA]</scope>
    <source>
        <strain evidence="16">CN3</strain>
    </source>
</reference>
<protein>
    <recommendedName>
        <fullName evidence="14">Bifunctional adenosylcobalamin biosynthesis protein</fullName>
        <ecNumber evidence="14">2.7.1.156</ecNumber>
        <ecNumber evidence="14">2.7.7.62</ecNumber>
    </recommendedName>
</protein>
<proteinExistence type="inferred from homology"/>
<evidence type="ECO:0000256" key="8">
    <source>
        <dbReference type="ARBA" id="ARBA00022573"/>
    </source>
</evidence>
<dbReference type="EC" id="2.7.7.62" evidence="14"/>
<dbReference type="CDD" id="cd00544">
    <property type="entry name" value="CobU"/>
    <property type="match status" value="1"/>
</dbReference>
<comment type="similarity">
    <text evidence="7 14">Belongs to the CobU/CobP family.</text>
</comment>
<evidence type="ECO:0000256" key="4">
    <source>
        <dbReference type="ARBA" id="ARBA00003889"/>
    </source>
</evidence>
<dbReference type="PANTHER" id="PTHR34848:SF1">
    <property type="entry name" value="BIFUNCTIONAL ADENOSYLCOBALAMIN BIOSYNTHESIS PROTEIN COBU"/>
    <property type="match status" value="1"/>
</dbReference>
<evidence type="ECO:0000313" key="15">
    <source>
        <dbReference type="EMBL" id="KZE11499.1"/>
    </source>
</evidence>
<dbReference type="Pfam" id="PF02283">
    <property type="entry name" value="CobU"/>
    <property type="match status" value="1"/>
</dbReference>
<evidence type="ECO:0000256" key="11">
    <source>
        <dbReference type="ARBA" id="ARBA00022777"/>
    </source>
</evidence>
<evidence type="ECO:0000256" key="3">
    <source>
        <dbReference type="ARBA" id="ARBA00001522"/>
    </source>
</evidence>
<dbReference type="Gene3D" id="3.40.50.300">
    <property type="entry name" value="P-loop containing nucleotide triphosphate hydrolases"/>
    <property type="match status" value="1"/>
</dbReference>
<comment type="catalytic activity">
    <reaction evidence="1 14">
        <text>adenosylcob(III)inamide + ATP = adenosylcob(III)inamide phosphate + ADP + H(+)</text>
        <dbReference type="Rhea" id="RHEA:15769"/>
        <dbReference type="ChEBI" id="CHEBI:2480"/>
        <dbReference type="ChEBI" id="CHEBI:15378"/>
        <dbReference type="ChEBI" id="CHEBI:30616"/>
        <dbReference type="ChEBI" id="CHEBI:58502"/>
        <dbReference type="ChEBI" id="CHEBI:456216"/>
        <dbReference type="EC" id="2.7.1.156"/>
    </reaction>
</comment>
<dbReference type="Proteomes" id="UP000076609">
    <property type="component" value="Unassembled WGS sequence"/>
</dbReference>
<evidence type="ECO:0000256" key="7">
    <source>
        <dbReference type="ARBA" id="ARBA00007490"/>
    </source>
</evidence>
<comment type="catalytic activity">
    <reaction evidence="3">
        <text>adenosylcob(III)inamide + GTP = adenosylcob(III)inamide phosphate + GDP + H(+)</text>
        <dbReference type="Rhea" id="RHEA:15765"/>
        <dbReference type="ChEBI" id="CHEBI:2480"/>
        <dbReference type="ChEBI" id="CHEBI:15378"/>
        <dbReference type="ChEBI" id="CHEBI:37565"/>
        <dbReference type="ChEBI" id="CHEBI:58189"/>
        <dbReference type="ChEBI" id="CHEBI:58502"/>
        <dbReference type="EC" id="2.7.1.156"/>
    </reaction>
</comment>
<accession>A0ABR5YAN5</accession>
<gene>
    <name evidence="15" type="ORF">AVT10_04405</name>
</gene>
<evidence type="ECO:0000256" key="6">
    <source>
        <dbReference type="ARBA" id="ARBA00005159"/>
    </source>
</evidence>
<keyword evidence="15" id="KW-0548">Nucleotidyltransferase</keyword>
<comment type="catalytic activity">
    <reaction evidence="2 14">
        <text>adenosylcob(III)inamide phosphate + GTP + H(+) = adenosylcob(III)inamide-GDP + diphosphate</text>
        <dbReference type="Rhea" id="RHEA:22712"/>
        <dbReference type="ChEBI" id="CHEBI:15378"/>
        <dbReference type="ChEBI" id="CHEBI:33019"/>
        <dbReference type="ChEBI" id="CHEBI:37565"/>
        <dbReference type="ChEBI" id="CHEBI:58502"/>
        <dbReference type="ChEBI" id="CHEBI:60487"/>
        <dbReference type="EC" id="2.7.7.62"/>
    </reaction>
</comment>
<comment type="caution">
    <text evidence="15">The sequence shown here is derived from an EMBL/GenBank/DDBJ whole genome shotgun (WGS) entry which is preliminary data.</text>
</comment>
<evidence type="ECO:0000256" key="10">
    <source>
        <dbReference type="ARBA" id="ARBA00022741"/>
    </source>
</evidence>
<organism evidence="15 16">
    <name type="scientific">Sphingomonas hankookensis</name>
    <dbReference type="NCBI Taxonomy" id="563996"/>
    <lineage>
        <taxon>Bacteria</taxon>
        <taxon>Pseudomonadati</taxon>
        <taxon>Pseudomonadota</taxon>
        <taxon>Alphaproteobacteria</taxon>
        <taxon>Sphingomonadales</taxon>
        <taxon>Sphingomonadaceae</taxon>
        <taxon>Sphingomonas</taxon>
    </lineage>
</organism>
<keyword evidence="8 14" id="KW-0169">Cobalamin biosynthesis</keyword>
<dbReference type="InterPro" id="IPR027417">
    <property type="entry name" value="P-loop_NTPase"/>
</dbReference>
<evidence type="ECO:0000256" key="1">
    <source>
        <dbReference type="ARBA" id="ARBA00000312"/>
    </source>
</evidence>
<sequence length="172" mass="18390">MATTTLFVGGARSGKSRLAQTTMEALPRPWTYLATAEAWDAEMADRITRHRADRGPGWRTVECPLDLPQAIGAATGPVLVDCLTLWLTNVMLGGHDVARHSAELIAAIGAARHPLMLVSNEVGLGIVPDHPLGRAFRDEAGRLNQAVAAAVDRCWFVVAGMVLPLASFSPEN</sequence>
<dbReference type="SUPFAM" id="SSF52540">
    <property type="entry name" value="P-loop containing nucleoside triphosphate hydrolases"/>
    <property type="match status" value="1"/>
</dbReference>